<reference evidence="1 2" key="1">
    <citation type="submission" date="2021-02" db="EMBL/GenBank/DDBJ databases">
        <authorList>
            <person name="Vanwijnsberghe S."/>
        </authorList>
    </citation>
    <scope>NUCLEOTIDE SEQUENCE [LARGE SCALE GENOMIC DNA]</scope>
    <source>
        <strain evidence="1 2">R-69776</strain>
    </source>
</reference>
<proteinExistence type="predicted"/>
<accession>A0ABN7M2B2</accession>
<name>A0ABN7M2B2_9BURK</name>
<comment type="caution">
    <text evidence="1">The sequence shown here is derived from an EMBL/GenBank/DDBJ whole genome shotgun (WGS) entry which is preliminary data.</text>
</comment>
<protein>
    <submittedName>
        <fullName evidence="1">Uncharacterized protein</fullName>
    </submittedName>
</protein>
<evidence type="ECO:0000313" key="2">
    <source>
        <dbReference type="Proteomes" id="UP000673821"/>
    </source>
</evidence>
<keyword evidence="2" id="KW-1185">Reference proteome</keyword>
<sequence>MNARCLCEIQPQPVVDTAAQITHNLIRATEPTGAIPHLKEP</sequence>
<organism evidence="1 2">
    <name type="scientific">Paraburkholderia nemoris</name>
    <dbReference type="NCBI Taxonomy" id="2793076"/>
    <lineage>
        <taxon>Bacteria</taxon>
        <taxon>Pseudomonadati</taxon>
        <taxon>Pseudomonadota</taxon>
        <taxon>Betaproteobacteria</taxon>
        <taxon>Burkholderiales</taxon>
        <taxon>Burkholderiaceae</taxon>
        <taxon>Paraburkholderia</taxon>
    </lineage>
</organism>
<dbReference type="EMBL" id="CAJNBH010000012">
    <property type="protein sequence ID" value="CAE6780605.1"/>
    <property type="molecule type" value="Genomic_DNA"/>
</dbReference>
<dbReference type="Proteomes" id="UP000673821">
    <property type="component" value="Unassembled WGS sequence"/>
</dbReference>
<evidence type="ECO:0000313" key="1">
    <source>
        <dbReference type="EMBL" id="CAE6780605.1"/>
    </source>
</evidence>
<gene>
    <name evidence="1" type="ORF">R69776_04292</name>
</gene>